<protein>
    <recommendedName>
        <fullName evidence="2">Tetratricopeptide repeat protein</fullName>
    </recommendedName>
</protein>
<reference evidence="1" key="1">
    <citation type="submission" date="2010-09" db="EMBL/GenBank/DDBJ databases">
        <title>Complete sequence of chromosome2 of Burkholderia sp. CCGE1003.</title>
        <authorList>
            <consortium name="US DOE Joint Genome Institute"/>
            <person name="Lucas S."/>
            <person name="Copeland A."/>
            <person name="Lapidus A."/>
            <person name="Cheng J.-F."/>
            <person name="Bruce D."/>
            <person name="Goodwin L."/>
            <person name="Pitluck S."/>
            <person name="Daligault H."/>
            <person name="Davenport K."/>
            <person name="Detter J.C."/>
            <person name="Han C."/>
            <person name="Tapia R."/>
            <person name="Land M."/>
            <person name="Hauser L."/>
            <person name="Jeffries C."/>
            <person name="Kyrpides N."/>
            <person name="Ivanova N."/>
            <person name="Ovchinnikova G."/>
            <person name="Martinez-Romero E."/>
            <person name="Rogel M.A."/>
            <person name="Auchtung J."/>
            <person name="Tiedje J.M."/>
            <person name="Woyke T."/>
        </authorList>
    </citation>
    <scope>NUCLEOTIDE SEQUENCE</scope>
    <source>
        <strain evidence="1">CCGE1003</strain>
    </source>
</reference>
<dbReference type="HOGENOM" id="CLU_561042_0_0_4"/>
<organism evidence="1">
    <name type="scientific">Burkholderia sp. (strain CCGE1003)</name>
    <dbReference type="NCBI Taxonomy" id="640512"/>
    <lineage>
        <taxon>Bacteria</taxon>
        <taxon>Pseudomonadati</taxon>
        <taxon>Pseudomonadota</taxon>
        <taxon>Betaproteobacteria</taxon>
        <taxon>Burkholderiales</taxon>
        <taxon>Burkholderiaceae</taxon>
        <taxon>Burkholderia</taxon>
    </lineage>
</organism>
<proteinExistence type="predicted"/>
<gene>
    <name evidence="1" type="ordered locus">BC1003_6098</name>
</gene>
<dbReference type="AlphaFoldDB" id="E1TJ79"/>
<name>E1TJ79_BURSG</name>
<dbReference type="EMBL" id="CP002218">
    <property type="protein sequence ID" value="ADN61990.1"/>
    <property type="molecule type" value="Genomic_DNA"/>
</dbReference>
<dbReference type="eggNOG" id="ENOG50329ZH">
    <property type="taxonomic scope" value="Bacteria"/>
</dbReference>
<evidence type="ECO:0000313" key="1">
    <source>
        <dbReference type="EMBL" id="ADN61990.1"/>
    </source>
</evidence>
<evidence type="ECO:0008006" key="2">
    <source>
        <dbReference type="Google" id="ProtNLM"/>
    </source>
</evidence>
<dbReference type="KEGG" id="bgf:BC1003_6098"/>
<accession>E1TJ79</accession>
<sequence length="486" mass="53751">MKTWGTAPGRIAQRLRSNLHLQLLRGDYEAVLATTIPDEISDGRERAAAQSALDFYHGLAYLHGTPPEARRAAGIFKRLFGREPIPAHAINLLAARVGVLLGSNGFALLQGRDVQSAELALKEAEDRLATGSMNGVERAIHNSNRAALLLSLERPERAIEALRQVDIEHINAACMAYEAIALSRLDRKGEALALLVTATEKFGTVPIIEAVRAYLDDGAVRFVPVQTIDREETLQYLRAALQMLADIGIERQAAVRQHDHPPFERMMTDMVRTALASLSQMVWALEGRRGSRGDASGELVEEPRRVHHEDVYNTLVREILIALVTPFYRWSVADQSLGGFTEKGNAGERDLVVKKDLTEIAVIEAVKASAPGNTQLRKHFTKLPNYSNCKLFFHVTYAFSRAPSTILDAVHRMAENPPEGLTRLETEKIEQTDSQPPGVLVSYTDGERKITIVFLVVDLLQAGQRRKFVDESAASLVDSTPDNTQE</sequence>